<reference evidence="2 3" key="1">
    <citation type="journal article" date="2024" name="BMC Genomics">
        <title>De novo assembly and annotation of Popillia japonica's genome with initial clues to its potential as an invasive pest.</title>
        <authorList>
            <person name="Cucini C."/>
            <person name="Boschi S."/>
            <person name="Funari R."/>
            <person name="Cardaioli E."/>
            <person name="Iannotti N."/>
            <person name="Marturano G."/>
            <person name="Paoli F."/>
            <person name="Bruttini M."/>
            <person name="Carapelli A."/>
            <person name="Frati F."/>
            <person name="Nardi F."/>
        </authorList>
    </citation>
    <scope>NUCLEOTIDE SEQUENCE [LARGE SCALE GENOMIC DNA]</scope>
    <source>
        <strain evidence="2">DMR45628</strain>
    </source>
</reference>
<evidence type="ECO:0000256" key="1">
    <source>
        <dbReference type="SAM" id="MobiDB-lite"/>
    </source>
</evidence>
<organism evidence="2 3">
    <name type="scientific">Popillia japonica</name>
    <name type="common">Japanese beetle</name>
    <dbReference type="NCBI Taxonomy" id="7064"/>
    <lineage>
        <taxon>Eukaryota</taxon>
        <taxon>Metazoa</taxon>
        <taxon>Ecdysozoa</taxon>
        <taxon>Arthropoda</taxon>
        <taxon>Hexapoda</taxon>
        <taxon>Insecta</taxon>
        <taxon>Pterygota</taxon>
        <taxon>Neoptera</taxon>
        <taxon>Endopterygota</taxon>
        <taxon>Coleoptera</taxon>
        <taxon>Polyphaga</taxon>
        <taxon>Scarabaeiformia</taxon>
        <taxon>Scarabaeidae</taxon>
        <taxon>Rutelinae</taxon>
        <taxon>Popillia</taxon>
    </lineage>
</organism>
<name>A0AAW1LQY5_POPJA</name>
<keyword evidence="3" id="KW-1185">Reference proteome</keyword>
<dbReference type="EMBL" id="JASPKY010000114">
    <property type="protein sequence ID" value="KAK9736422.1"/>
    <property type="molecule type" value="Genomic_DNA"/>
</dbReference>
<accession>A0AAW1LQY5</accession>
<gene>
    <name evidence="2" type="ORF">QE152_g12499</name>
</gene>
<evidence type="ECO:0000313" key="2">
    <source>
        <dbReference type="EMBL" id="KAK9736422.1"/>
    </source>
</evidence>
<evidence type="ECO:0000313" key="3">
    <source>
        <dbReference type="Proteomes" id="UP001458880"/>
    </source>
</evidence>
<dbReference type="AlphaFoldDB" id="A0AAW1LQY5"/>
<protein>
    <submittedName>
        <fullName evidence="2">Uncharacterized protein</fullName>
    </submittedName>
</protein>
<dbReference type="Proteomes" id="UP001458880">
    <property type="component" value="Unassembled WGS sequence"/>
</dbReference>
<sequence length="108" mass="12037">MEQGCNCKTQILFSPGQFILTYLPSMPPIQFDKKKSSIPSSTNINEETSNSTHEEAIEVEPPESEVQDENNENECVVEDSATDELLVVDSSLTPNKVLNRKPKEVDPL</sequence>
<feature type="region of interest" description="Disordered" evidence="1">
    <location>
        <begin position="33"/>
        <end position="88"/>
    </location>
</feature>
<feature type="compositionally biased region" description="Low complexity" evidence="1">
    <location>
        <begin position="40"/>
        <end position="51"/>
    </location>
</feature>
<proteinExistence type="predicted"/>
<comment type="caution">
    <text evidence="2">The sequence shown here is derived from an EMBL/GenBank/DDBJ whole genome shotgun (WGS) entry which is preliminary data.</text>
</comment>
<feature type="compositionally biased region" description="Acidic residues" evidence="1">
    <location>
        <begin position="57"/>
        <end position="82"/>
    </location>
</feature>